<keyword evidence="4" id="KW-1185">Reference proteome</keyword>
<dbReference type="PANTHER" id="PTHR34406">
    <property type="entry name" value="PROTEIN YCEI"/>
    <property type="match status" value="1"/>
</dbReference>
<organism evidence="3 4">
    <name type="scientific">Corynebacterium alimapuense</name>
    <dbReference type="NCBI Taxonomy" id="1576874"/>
    <lineage>
        <taxon>Bacteria</taxon>
        <taxon>Bacillati</taxon>
        <taxon>Actinomycetota</taxon>
        <taxon>Actinomycetes</taxon>
        <taxon>Mycobacteriales</taxon>
        <taxon>Corynebacteriaceae</taxon>
        <taxon>Corynebacterium</taxon>
    </lineage>
</organism>
<dbReference type="InterPro" id="IPR007372">
    <property type="entry name" value="Lipid/polyisoprenoid-bd_YceI"/>
</dbReference>
<dbReference type="OrthoDB" id="117810at2"/>
<dbReference type="Proteomes" id="UP000266975">
    <property type="component" value="Unassembled WGS sequence"/>
</dbReference>
<reference evidence="3 4" key="1">
    <citation type="submission" date="2018-02" db="EMBL/GenBank/DDBJ databases">
        <title>Corynebacterium alimpuense sp. nov., a marine obligate actinomycete isolated from sediments of Valparaiso bay, Chile.</title>
        <authorList>
            <person name="Claverias F."/>
            <person name="Gonzales-Siles L."/>
            <person name="Salva-Serra F."/>
            <person name="Inganaes E."/>
            <person name="Molin K."/>
            <person name="Cumsille A."/>
            <person name="Undabarrena A."/>
            <person name="Couve E."/>
            <person name="Moore E.R.B."/>
            <person name="Gomila M."/>
            <person name="Camara B."/>
        </authorList>
    </citation>
    <scope>NUCLEOTIDE SEQUENCE [LARGE SCALE GENOMIC DNA]</scope>
    <source>
        <strain evidence="3 4">CCUG 69366</strain>
    </source>
</reference>
<comment type="caution">
    <text evidence="3">The sequence shown here is derived from an EMBL/GenBank/DDBJ whole genome shotgun (WGS) entry which is preliminary data.</text>
</comment>
<dbReference type="PANTHER" id="PTHR34406:SF1">
    <property type="entry name" value="PROTEIN YCEI"/>
    <property type="match status" value="1"/>
</dbReference>
<evidence type="ECO:0000313" key="3">
    <source>
        <dbReference type="EMBL" id="RNE49721.1"/>
    </source>
</evidence>
<dbReference type="EMBL" id="PTJO01000003">
    <property type="protein sequence ID" value="RNE49721.1"/>
    <property type="molecule type" value="Genomic_DNA"/>
</dbReference>
<dbReference type="SMART" id="SM00867">
    <property type="entry name" value="YceI"/>
    <property type="match status" value="1"/>
</dbReference>
<evidence type="ECO:0000313" key="4">
    <source>
        <dbReference type="Proteomes" id="UP000266975"/>
    </source>
</evidence>
<gene>
    <name evidence="3" type="ORF">C5L39_01725</name>
</gene>
<protein>
    <recommendedName>
        <fullName evidence="2">Lipid/polyisoprenoid-binding YceI-like domain-containing protein</fullName>
    </recommendedName>
</protein>
<comment type="similarity">
    <text evidence="1">Belongs to the UPF0312 family.</text>
</comment>
<dbReference type="Pfam" id="PF04264">
    <property type="entry name" value="YceI"/>
    <property type="match status" value="1"/>
</dbReference>
<evidence type="ECO:0000256" key="1">
    <source>
        <dbReference type="ARBA" id="ARBA00008812"/>
    </source>
</evidence>
<proteinExistence type="inferred from homology"/>
<name>A0A3M8K925_9CORY</name>
<dbReference type="InterPro" id="IPR036761">
    <property type="entry name" value="TTHA0802/YceI-like_sf"/>
</dbReference>
<evidence type="ECO:0000259" key="2">
    <source>
        <dbReference type="SMART" id="SM00867"/>
    </source>
</evidence>
<accession>A0A3M8K925</accession>
<dbReference type="Gene3D" id="2.40.128.110">
    <property type="entry name" value="Lipid/polyisoprenoid-binding, YceI-like"/>
    <property type="match status" value="1"/>
</dbReference>
<sequence length="230" mass="24552">MSTGRKAVMSVVVVLIVVLALVAVVPMVYSAIMGPGVRTEGLSAENAQPATTDLDGQWQVVTTRDVNTTAVGFTFFEILPGERKNTSGSTQAVEGSATVDNEELTAGEIVVDMTEVTTDNQRRDVNVARKILLTDQFPTASFTVTEPADVSQVPDDGTSGTVTLVGDLEIHGETNQVTHEFDALRDGDLLIISGDLPINRLDYGVESPEFVAAAIDEEGELNIRIAMEKV</sequence>
<dbReference type="SUPFAM" id="SSF101874">
    <property type="entry name" value="YceI-like"/>
    <property type="match status" value="1"/>
</dbReference>
<feature type="domain" description="Lipid/polyisoprenoid-binding YceI-like" evidence="2">
    <location>
        <begin position="57"/>
        <end position="228"/>
    </location>
</feature>
<dbReference type="AlphaFoldDB" id="A0A3M8K925"/>